<keyword evidence="5 6" id="KW-0472">Membrane</keyword>
<dbReference type="InterPro" id="IPR051204">
    <property type="entry name" value="ABC_transp_perm/SBD"/>
</dbReference>
<evidence type="ECO:0000256" key="2">
    <source>
        <dbReference type="ARBA" id="ARBA00022448"/>
    </source>
</evidence>
<evidence type="ECO:0000256" key="6">
    <source>
        <dbReference type="RuleBase" id="RU363032"/>
    </source>
</evidence>
<evidence type="ECO:0000256" key="4">
    <source>
        <dbReference type="ARBA" id="ARBA00022989"/>
    </source>
</evidence>
<dbReference type="InterPro" id="IPR035906">
    <property type="entry name" value="MetI-like_sf"/>
</dbReference>
<feature type="domain" description="ABC transmembrane type-1" evidence="8">
    <location>
        <begin position="97"/>
        <end position="276"/>
    </location>
</feature>
<evidence type="ECO:0000259" key="8">
    <source>
        <dbReference type="PROSITE" id="PS50928"/>
    </source>
</evidence>
<accession>A0ABP6N6W8</accession>
<keyword evidence="2 6" id="KW-0813">Transport</keyword>
<feature type="transmembrane region" description="Helical" evidence="6">
    <location>
        <begin position="161"/>
        <end position="182"/>
    </location>
</feature>
<dbReference type="PANTHER" id="PTHR30177">
    <property type="entry name" value="GLYCINE BETAINE/L-PROLINE TRANSPORT SYSTEM PERMEASE PROTEIN PROW"/>
    <property type="match status" value="1"/>
</dbReference>
<dbReference type="PROSITE" id="PS50928">
    <property type="entry name" value="ABC_TM1"/>
    <property type="match status" value="1"/>
</dbReference>
<dbReference type="Gene3D" id="1.10.3720.10">
    <property type="entry name" value="MetI-like"/>
    <property type="match status" value="1"/>
</dbReference>
<name>A0ABP6N6W8_9ACTN</name>
<dbReference type="CDD" id="cd06261">
    <property type="entry name" value="TM_PBP2"/>
    <property type="match status" value="1"/>
</dbReference>
<dbReference type="Pfam" id="PF00528">
    <property type="entry name" value="BPD_transp_1"/>
    <property type="match status" value="1"/>
</dbReference>
<evidence type="ECO:0000256" key="1">
    <source>
        <dbReference type="ARBA" id="ARBA00004141"/>
    </source>
</evidence>
<feature type="transmembrane region" description="Helical" evidence="6">
    <location>
        <begin position="133"/>
        <end position="155"/>
    </location>
</feature>
<dbReference type="PANTHER" id="PTHR30177:SF4">
    <property type="entry name" value="OSMOPROTECTANT IMPORT PERMEASE PROTEIN OSMW"/>
    <property type="match status" value="1"/>
</dbReference>
<dbReference type="InterPro" id="IPR000515">
    <property type="entry name" value="MetI-like"/>
</dbReference>
<dbReference type="EMBL" id="BAAAUG010000147">
    <property type="protein sequence ID" value="GAA3136352.1"/>
    <property type="molecule type" value="Genomic_DNA"/>
</dbReference>
<reference evidence="10" key="1">
    <citation type="journal article" date="2019" name="Int. J. Syst. Evol. Microbiol.">
        <title>The Global Catalogue of Microorganisms (GCM) 10K type strain sequencing project: providing services to taxonomists for standard genome sequencing and annotation.</title>
        <authorList>
            <consortium name="The Broad Institute Genomics Platform"/>
            <consortium name="The Broad Institute Genome Sequencing Center for Infectious Disease"/>
            <person name="Wu L."/>
            <person name="Ma J."/>
        </authorList>
    </citation>
    <scope>NUCLEOTIDE SEQUENCE [LARGE SCALE GENOMIC DNA]</scope>
    <source>
        <strain evidence="10">JCM 9092</strain>
    </source>
</reference>
<feature type="transmembrane region" description="Helical" evidence="6">
    <location>
        <begin position="228"/>
        <end position="247"/>
    </location>
</feature>
<keyword evidence="3 6" id="KW-0812">Transmembrane</keyword>
<keyword evidence="4 6" id="KW-1133">Transmembrane helix</keyword>
<evidence type="ECO:0000256" key="7">
    <source>
        <dbReference type="SAM" id="MobiDB-lite"/>
    </source>
</evidence>
<comment type="subcellular location">
    <subcellularLocation>
        <location evidence="6">Cell membrane</location>
        <topology evidence="6">Multi-pass membrane protein</topology>
    </subcellularLocation>
    <subcellularLocation>
        <location evidence="1">Membrane</location>
        <topology evidence="1">Multi-pass membrane protein</topology>
    </subcellularLocation>
</comment>
<evidence type="ECO:0000256" key="5">
    <source>
        <dbReference type="ARBA" id="ARBA00023136"/>
    </source>
</evidence>
<dbReference type="Proteomes" id="UP001501637">
    <property type="component" value="Unassembled WGS sequence"/>
</dbReference>
<comment type="similarity">
    <text evidence="6">Belongs to the binding-protein-dependent transport system permease family.</text>
</comment>
<keyword evidence="10" id="KW-1185">Reference proteome</keyword>
<sequence length="292" mass="30834">MPHPEGRAGGPEGRDLAFDSLWRIEPPDPGIAAAGTAPVLVRANRPDARTGDQNAPTPAPARWNEHVTAPPDDCLARNEWICGEYLSTRRQIIVDAVLQHLELTAVSVLIALVIAVPLAVVARRWALAAGPVLALTTVLYTIPSLAMFSLLLPVYGLSASLVVAGLVLYSLTLLVRNILAGLRAVPEETRQAARGMGYGPIRLLLTVELPLALPAAMAGLRIATVSAVSLVTIGAIVGFGGLGNLIYTGMNTYFKAQVLTASVLCVVIAVLADVLLLGVQRILTPWTRAVRS</sequence>
<gene>
    <name evidence="9" type="ORF">GCM10010449_66070</name>
</gene>
<comment type="caution">
    <text evidence="9">The sequence shown here is derived from an EMBL/GenBank/DDBJ whole genome shotgun (WGS) entry which is preliminary data.</text>
</comment>
<protein>
    <recommendedName>
        <fullName evidence="8">ABC transmembrane type-1 domain-containing protein</fullName>
    </recommendedName>
</protein>
<evidence type="ECO:0000313" key="10">
    <source>
        <dbReference type="Proteomes" id="UP001501637"/>
    </source>
</evidence>
<dbReference type="SUPFAM" id="SSF161098">
    <property type="entry name" value="MetI-like"/>
    <property type="match status" value="1"/>
</dbReference>
<evidence type="ECO:0000256" key="3">
    <source>
        <dbReference type="ARBA" id="ARBA00022692"/>
    </source>
</evidence>
<feature type="region of interest" description="Disordered" evidence="7">
    <location>
        <begin position="46"/>
        <end position="66"/>
    </location>
</feature>
<organism evidence="9 10">
    <name type="scientific">Streptomyces rectiviolaceus</name>
    <dbReference type="NCBI Taxonomy" id="332591"/>
    <lineage>
        <taxon>Bacteria</taxon>
        <taxon>Bacillati</taxon>
        <taxon>Actinomycetota</taxon>
        <taxon>Actinomycetes</taxon>
        <taxon>Kitasatosporales</taxon>
        <taxon>Streptomycetaceae</taxon>
        <taxon>Streptomyces</taxon>
    </lineage>
</organism>
<evidence type="ECO:0000313" key="9">
    <source>
        <dbReference type="EMBL" id="GAA3136352.1"/>
    </source>
</evidence>
<proteinExistence type="inferred from homology"/>
<feature type="transmembrane region" description="Helical" evidence="6">
    <location>
        <begin position="259"/>
        <end position="283"/>
    </location>
</feature>
<feature type="transmembrane region" description="Helical" evidence="6">
    <location>
        <begin position="103"/>
        <end position="121"/>
    </location>
</feature>